<reference evidence="3" key="1">
    <citation type="submission" date="2016-10" db="EMBL/GenBank/DDBJ databases">
        <authorList>
            <person name="Varghese N."/>
        </authorList>
    </citation>
    <scope>NUCLEOTIDE SEQUENCE [LARGE SCALE GENOMIC DNA]</scope>
    <source>
        <strain evidence="3">DSM 17980</strain>
    </source>
</reference>
<feature type="compositionally biased region" description="Basic and acidic residues" evidence="1">
    <location>
        <begin position="22"/>
        <end position="38"/>
    </location>
</feature>
<keyword evidence="3" id="KW-1185">Reference proteome</keyword>
<organism evidence="2 3">
    <name type="scientific">Alicyclobacillus macrosporangiidus</name>
    <dbReference type="NCBI Taxonomy" id="392015"/>
    <lineage>
        <taxon>Bacteria</taxon>
        <taxon>Bacillati</taxon>
        <taxon>Bacillota</taxon>
        <taxon>Bacilli</taxon>
        <taxon>Bacillales</taxon>
        <taxon>Alicyclobacillaceae</taxon>
        <taxon>Alicyclobacillus</taxon>
    </lineage>
</organism>
<evidence type="ECO:0000313" key="3">
    <source>
        <dbReference type="Proteomes" id="UP000183508"/>
    </source>
</evidence>
<dbReference type="Proteomes" id="UP000183508">
    <property type="component" value="Unassembled WGS sequence"/>
</dbReference>
<feature type="region of interest" description="Disordered" evidence="1">
    <location>
        <begin position="22"/>
        <end position="54"/>
    </location>
</feature>
<protein>
    <submittedName>
        <fullName evidence="2">Uncharacterized protein</fullName>
    </submittedName>
</protein>
<proteinExistence type="predicted"/>
<name>A0A1I7JA03_9BACL</name>
<accession>A0A1I7JA03</accession>
<dbReference type="STRING" id="392015.SAMN05421543_10934"/>
<sequence length="54" mass="6218">MHASAKQLDDVNTLIARLCDGDRHDPQERSRYTIRDVEEMAESTNSEEQKKVSL</sequence>
<evidence type="ECO:0000313" key="2">
    <source>
        <dbReference type="EMBL" id="SFU81962.1"/>
    </source>
</evidence>
<dbReference type="EMBL" id="FPBV01000009">
    <property type="protein sequence ID" value="SFU81962.1"/>
    <property type="molecule type" value="Genomic_DNA"/>
</dbReference>
<gene>
    <name evidence="2" type="ORF">SAMN05421543_10934</name>
</gene>
<evidence type="ECO:0000256" key="1">
    <source>
        <dbReference type="SAM" id="MobiDB-lite"/>
    </source>
</evidence>
<dbReference type="AlphaFoldDB" id="A0A1I7JA03"/>